<dbReference type="Proteomes" id="UP000596660">
    <property type="component" value="Unplaced"/>
</dbReference>
<dbReference type="AlphaFoldDB" id="A0A803MVI0"/>
<dbReference type="PANTHER" id="PTHR33710">
    <property type="entry name" value="BNAC02G09200D PROTEIN"/>
    <property type="match status" value="1"/>
</dbReference>
<evidence type="ECO:0000256" key="1">
    <source>
        <dbReference type="SAM" id="Phobius"/>
    </source>
</evidence>
<reference evidence="2" key="1">
    <citation type="journal article" date="2017" name="Nature">
        <title>The genome of Chenopodium quinoa.</title>
        <authorList>
            <person name="Jarvis D.E."/>
            <person name="Ho Y.S."/>
            <person name="Lightfoot D.J."/>
            <person name="Schmoeckel S.M."/>
            <person name="Li B."/>
            <person name="Borm T.J.A."/>
            <person name="Ohyanagi H."/>
            <person name="Mineta K."/>
            <person name="Michell C.T."/>
            <person name="Saber N."/>
            <person name="Kharbatia N.M."/>
            <person name="Rupper R.R."/>
            <person name="Sharp A.R."/>
            <person name="Dally N."/>
            <person name="Boughton B.A."/>
            <person name="Woo Y.H."/>
            <person name="Gao G."/>
            <person name="Schijlen E.G.W.M."/>
            <person name="Guo X."/>
            <person name="Momin A.A."/>
            <person name="Negrao S."/>
            <person name="Al-Babili S."/>
            <person name="Gehring C."/>
            <person name="Roessner U."/>
            <person name="Jung C."/>
            <person name="Murphy K."/>
            <person name="Arold S.T."/>
            <person name="Gojobori T."/>
            <person name="van der Linden C.G."/>
            <person name="van Loo E.N."/>
            <person name="Jellen E.N."/>
            <person name="Maughan P.J."/>
            <person name="Tester M."/>
        </authorList>
    </citation>
    <scope>NUCLEOTIDE SEQUENCE [LARGE SCALE GENOMIC DNA]</scope>
    <source>
        <strain evidence="2">cv. PI 614886</strain>
    </source>
</reference>
<keyword evidence="1" id="KW-0812">Transmembrane</keyword>
<keyword evidence="1" id="KW-0472">Membrane</keyword>
<protein>
    <submittedName>
        <fullName evidence="2">Uncharacterized protein</fullName>
    </submittedName>
</protein>
<sequence>MKWTRKDVAVAATRVCGYSGFCWAEGQERIYEQLDRVLVSEDWLSSHPNAMVIHLPILVSDHSTIILETDPKKEKRKRGIKLESWSLYFREDTEQAKQKDLTMKEEKMNEARVKLEFWKQRYNRKWLTHGDSGTKFLFRHVKSRQRRNEILMLQDELGNWHSSQDSIKVIFKNHFERIYKADYNTSFPSWNQPHHLTSSLPILNDSHHDQLNVPIMEEDLSKAVHQLGSLKAPRWSPSAILQDCLGHGRLILANAILAALCSHVLSVFLMPKNLTKRINLILAGYWWKGAAG</sequence>
<proteinExistence type="predicted"/>
<keyword evidence="1" id="KW-1133">Transmembrane helix</keyword>
<dbReference type="PANTHER" id="PTHR33710:SF79">
    <property type="entry name" value="OS06G0205337 PROTEIN"/>
    <property type="match status" value="1"/>
</dbReference>
<organism evidence="2 3">
    <name type="scientific">Chenopodium quinoa</name>
    <name type="common">Quinoa</name>
    <dbReference type="NCBI Taxonomy" id="63459"/>
    <lineage>
        <taxon>Eukaryota</taxon>
        <taxon>Viridiplantae</taxon>
        <taxon>Streptophyta</taxon>
        <taxon>Embryophyta</taxon>
        <taxon>Tracheophyta</taxon>
        <taxon>Spermatophyta</taxon>
        <taxon>Magnoliopsida</taxon>
        <taxon>eudicotyledons</taxon>
        <taxon>Gunneridae</taxon>
        <taxon>Pentapetalae</taxon>
        <taxon>Caryophyllales</taxon>
        <taxon>Chenopodiaceae</taxon>
        <taxon>Chenopodioideae</taxon>
        <taxon>Atripliceae</taxon>
        <taxon>Chenopodium</taxon>
    </lineage>
</organism>
<keyword evidence="3" id="KW-1185">Reference proteome</keyword>
<dbReference type="Gramene" id="AUR62035907-RA">
    <property type="protein sequence ID" value="AUR62035907-RA:cds"/>
    <property type="gene ID" value="AUR62035907"/>
</dbReference>
<evidence type="ECO:0000313" key="2">
    <source>
        <dbReference type="EnsemblPlants" id="AUR62035907-RA:cds"/>
    </source>
</evidence>
<evidence type="ECO:0000313" key="3">
    <source>
        <dbReference type="Proteomes" id="UP000596660"/>
    </source>
</evidence>
<feature type="transmembrane region" description="Helical" evidence="1">
    <location>
        <begin position="250"/>
        <end position="270"/>
    </location>
</feature>
<reference evidence="2" key="2">
    <citation type="submission" date="2021-03" db="UniProtKB">
        <authorList>
            <consortium name="EnsemblPlants"/>
        </authorList>
    </citation>
    <scope>IDENTIFICATION</scope>
</reference>
<dbReference type="EnsemblPlants" id="AUR62035907-RA">
    <property type="protein sequence ID" value="AUR62035907-RA:cds"/>
    <property type="gene ID" value="AUR62035907"/>
</dbReference>
<name>A0A803MVI0_CHEQI</name>
<accession>A0A803MVI0</accession>